<gene>
    <name evidence="2" type="ORF">QNM18_03365</name>
</gene>
<dbReference type="InterPro" id="IPR018247">
    <property type="entry name" value="EF_Hand_1_Ca_BS"/>
</dbReference>
<feature type="chain" id="PRO_5046193958" description="NlpC/P60 domain-containing protein" evidence="1">
    <location>
        <begin position="25"/>
        <end position="326"/>
    </location>
</feature>
<accession>A0ABT7EGE5</accession>
<dbReference type="PROSITE" id="PS00018">
    <property type="entry name" value="EF_HAND_1"/>
    <property type="match status" value="1"/>
</dbReference>
<evidence type="ECO:0000313" key="2">
    <source>
        <dbReference type="EMBL" id="MDK2594109.1"/>
    </source>
</evidence>
<sequence length="326" mass="36877">MAMWKQACQFFGLFWLLFSSNTFATVDIYSQTVADKSWQVRQAVSSPTGQRIKLKVDVLAEEQVRWFQIIPDTSQYYKNANHPWEENPYKWAGFGKVNYYKKHLNQFDNLAEIEVSGTWLSKNNVFDSPYYHANVGSFWFQVEVVGKDGRRRKSMGLENNDHRGLDKQVLRVSFTQGEGYLGVLSSFFNVPAIFGSIPYQSQHYLGVDCADVLMAANAIKDNDKVFDRNVAWLVTNLKHKAKLHGFTGSDTKLKWGDDILPGDFIAVRYRQNGQFAHIGALYQDSNNNGVLDGDDLVMHAGPNALSYSTVANAGFLGEVVVLDNQD</sequence>
<organism evidence="2 3">
    <name type="scientific">Pseudoalteromonas obscura</name>
    <dbReference type="NCBI Taxonomy" id="3048491"/>
    <lineage>
        <taxon>Bacteria</taxon>
        <taxon>Pseudomonadati</taxon>
        <taxon>Pseudomonadota</taxon>
        <taxon>Gammaproteobacteria</taxon>
        <taxon>Alteromonadales</taxon>
        <taxon>Pseudoalteromonadaceae</taxon>
        <taxon>Pseudoalteromonas</taxon>
    </lineage>
</organism>
<keyword evidence="3" id="KW-1185">Reference proteome</keyword>
<dbReference type="Proteomes" id="UP001231915">
    <property type="component" value="Unassembled WGS sequence"/>
</dbReference>
<evidence type="ECO:0008006" key="4">
    <source>
        <dbReference type="Google" id="ProtNLM"/>
    </source>
</evidence>
<comment type="caution">
    <text evidence="2">The sequence shown here is derived from an EMBL/GenBank/DDBJ whole genome shotgun (WGS) entry which is preliminary data.</text>
</comment>
<dbReference type="RefSeq" id="WP_211009181.1">
    <property type="nucleotide sequence ID" value="NZ_JASJUT010000001.1"/>
</dbReference>
<dbReference type="EMBL" id="JASJUT010000001">
    <property type="protein sequence ID" value="MDK2594109.1"/>
    <property type="molecule type" value="Genomic_DNA"/>
</dbReference>
<evidence type="ECO:0000256" key="1">
    <source>
        <dbReference type="SAM" id="SignalP"/>
    </source>
</evidence>
<reference evidence="2 3" key="1">
    <citation type="submission" date="2023-05" db="EMBL/GenBank/DDBJ databases">
        <title>Pseudoalteromonas ardens sp. nov., Pseudoalteromonas obscura sp. nov., and Pseudoalteromonas umbrosa sp. nov., isolated from the coral Montipora capitata.</title>
        <authorList>
            <person name="Thomas E.M."/>
            <person name="Smith E.M."/>
            <person name="Papke E."/>
            <person name="Shlafstein M.D."/>
            <person name="Oline D.K."/>
            <person name="Videau P."/>
            <person name="Saw J.H."/>
            <person name="Strangman W.K."/>
            <person name="Ushijima B."/>
        </authorList>
    </citation>
    <scope>NUCLEOTIDE SEQUENCE [LARGE SCALE GENOMIC DNA]</scope>
    <source>
        <strain evidence="2 3">P94</strain>
    </source>
</reference>
<keyword evidence="1" id="KW-0732">Signal</keyword>
<name>A0ABT7EGE5_9GAMM</name>
<feature type="signal peptide" evidence="1">
    <location>
        <begin position="1"/>
        <end position="24"/>
    </location>
</feature>
<protein>
    <recommendedName>
        <fullName evidence="4">NlpC/P60 domain-containing protein</fullName>
    </recommendedName>
</protein>
<evidence type="ECO:0000313" key="3">
    <source>
        <dbReference type="Proteomes" id="UP001231915"/>
    </source>
</evidence>
<proteinExistence type="predicted"/>